<accession>X0S4B0</accession>
<comment type="caution">
    <text evidence="1">The sequence shown here is derived from an EMBL/GenBank/DDBJ whole genome shotgun (WGS) entry which is preliminary data.</text>
</comment>
<proteinExistence type="predicted"/>
<protein>
    <submittedName>
        <fullName evidence="1">Uncharacterized protein</fullName>
    </submittedName>
</protein>
<sequence length="76" mass="8797">MDIYDTRETKFRKLFLETERPASARADQCDGLIAPLCRESTNLPCEIRDILMHGYRHGVFADTRLSPFRLAPNIDQ</sequence>
<gene>
    <name evidence="1" type="ORF">S01H1_12813</name>
</gene>
<reference evidence="1" key="1">
    <citation type="journal article" date="2014" name="Front. Microbiol.">
        <title>High frequency of phylogenetically diverse reductive dehalogenase-homologous genes in deep subseafloor sedimentary metagenomes.</title>
        <authorList>
            <person name="Kawai M."/>
            <person name="Futagami T."/>
            <person name="Toyoda A."/>
            <person name="Takaki Y."/>
            <person name="Nishi S."/>
            <person name="Hori S."/>
            <person name="Arai W."/>
            <person name="Tsubouchi T."/>
            <person name="Morono Y."/>
            <person name="Uchiyama I."/>
            <person name="Ito T."/>
            <person name="Fujiyama A."/>
            <person name="Inagaki F."/>
            <person name="Takami H."/>
        </authorList>
    </citation>
    <scope>NUCLEOTIDE SEQUENCE</scope>
    <source>
        <strain evidence="1">Expedition CK06-06</strain>
    </source>
</reference>
<evidence type="ECO:0000313" key="1">
    <source>
        <dbReference type="EMBL" id="GAF70767.1"/>
    </source>
</evidence>
<organism evidence="1">
    <name type="scientific">marine sediment metagenome</name>
    <dbReference type="NCBI Taxonomy" id="412755"/>
    <lineage>
        <taxon>unclassified sequences</taxon>
        <taxon>metagenomes</taxon>
        <taxon>ecological metagenomes</taxon>
    </lineage>
</organism>
<name>X0S4B0_9ZZZZ</name>
<dbReference type="EMBL" id="BARS01006587">
    <property type="protein sequence ID" value="GAF70767.1"/>
    <property type="molecule type" value="Genomic_DNA"/>
</dbReference>
<dbReference type="AlphaFoldDB" id="X0S4B0"/>